<dbReference type="InterPro" id="IPR027417">
    <property type="entry name" value="P-loop_NTPase"/>
</dbReference>
<dbReference type="GO" id="GO:0005524">
    <property type="term" value="F:ATP binding"/>
    <property type="evidence" value="ECO:0007669"/>
    <property type="project" value="UniProtKB-KW"/>
</dbReference>
<evidence type="ECO:0000313" key="4">
    <source>
        <dbReference type="EMBL" id="SFL05716.1"/>
    </source>
</evidence>
<evidence type="ECO:0000313" key="5">
    <source>
        <dbReference type="Proteomes" id="UP000199550"/>
    </source>
</evidence>
<dbReference type="Pfam" id="PF00005">
    <property type="entry name" value="ABC_tran"/>
    <property type="match status" value="1"/>
</dbReference>
<dbReference type="InterPro" id="IPR003439">
    <property type="entry name" value="ABC_transporter-like_ATP-bd"/>
</dbReference>
<dbReference type="OrthoDB" id="9802264at2"/>
<gene>
    <name evidence="4" type="ORF">SAMN04488004_1074</name>
</gene>
<dbReference type="InterPro" id="IPR003593">
    <property type="entry name" value="AAA+_ATPase"/>
</dbReference>
<keyword evidence="2 4" id="KW-0067">ATP-binding</keyword>
<sequence length="219" mass="23205">MPQPLVTLTGESLGWGGQLALHDVSLQIAPGERIAILGRSGAGKSTLLTALHDRAQVRLALVPQDHGLIGALSVFHNVWMGVLDDHGTARNLRTLIWPNADERGRVAQVLGVVGLDDLGRRPVSQLSGGQRQRVALARALLRGGALVLGDEPVTALDPEQGAALLDHLLGAFPTSVLVLHDVDQALRVATRIIGLRQGRVAVDAPASDLSADDLLQLYR</sequence>
<dbReference type="AlphaFoldDB" id="A0A1I4EMM4"/>
<dbReference type="PROSITE" id="PS00211">
    <property type="entry name" value="ABC_TRANSPORTER_1"/>
    <property type="match status" value="1"/>
</dbReference>
<feature type="domain" description="ABC transporter" evidence="3">
    <location>
        <begin position="6"/>
        <end position="219"/>
    </location>
</feature>
<dbReference type="EMBL" id="FOTF01000007">
    <property type="protein sequence ID" value="SFL05716.1"/>
    <property type="molecule type" value="Genomic_DNA"/>
</dbReference>
<dbReference type="Proteomes" id="UP000199550">
    <property type="component" value="Unassembled WGS sequence"/>
</dbReference>
<dbReference type="GO" id="GO:0005886">
    <property type="term" value="C:plasma membrane"/>
    <property type="evidence" value="ECO:0007669"/>
    <property type="project" value="TreeGrafter"/>
</dbReference>
<dbReference type="Gene3D" id="3.40.50.300">
    <property type="entry name" value="P-loop containing nucleotide triphosphate hydrolases"/>
    <property type="match status" value="1"/>
</dbReference>
<keyword evidence="5" id="KW-1185">Reference proteome</keyword>
<evidence type="ECO:0000259" key="3">
    <source>
        <dbReference type="PROSITE" id="PS50893"/>
    </source>
</evidence>
<accession>A0A1I4EMM4</accession>
<protein>
    <submittedName>
        <fullName evidence="4">Phosphonate transport system ATP-binding protein</fullName>
    </submittedName>
</protein>
<dbReference type="RefSeq" id="WP_090187800.1">
    <property type="nucleotide sequence ID" value="NZ_FOTF01000007.1"/>
</dbReference>
<proteinExistence type="predicted"/>
<dbReference type="STRING" id="195913.SAMN04488004_1074"/>
<reference evidence="4 5" key="1">
    <citation type="submission" date="2016-10" db="EMBL/GenBank/DDBJ databases">
        <authorList>
            <person name="de Groot N.N."/>
        </authorList>
    </citation>
    <scope>NUCLEOTIDE SEQUENCE [LARGE SCALE GENOMIC DNA]</scope>
    <source>
        <strain evidence="4 5">DSM 16199</strain>
    </source>
</reference>
<dbReference type="PROSITE" id="PS50893">
    <property type="entry name" value="ABC_TRANSPORTER_2"/>
    <property type="match status" value="1"/>
</dbReference>
<name>A0A1I4EMM4_9RHOB</name>
<dbReference type="SUPFAM" id="SSF52540">
    <property type="entry name" value="P-loop containing nucleoside triphosphate hydrolases"/>
    <property type="match status" value="1"/>
</dbReference>
<dbReference type="InterPro" id="IPR015854">
    <property type="entry name" value="ABC_transpr_LolD-like"/>
</dbReference>
<evidence type="ECO:0000256" key="2">
    <source>
        <dbReference type="ARBA" id="ARBA00022840"/>
    </source>
</evidence>
<dbReference type="PANTHER" id="PTHR24220">
    <property type="entry name" value="IMPORT ATP-BINDING PROTEIN"/>
    <property type="match status" value="1"/>
</dbReference>
<dbReference type="SMART" id="SM00382">
    <property type="entry name" value="AAA"/>
    <property type="match status" value="1"/>
</dbReference>
<dbReference type="InterPro" id="IPR017871">
    <property type="entry name" value="ABC_transporter-like_CS"/>
</dbReference>
<dbReference type="GO" id="GO:0022857">
    <property type="term" value="F:transmembrane transporter activity"/>
    <property type="evidence" value="ECO:0007669"/>
    <property type="project" value="TreeGrafter"/>
</dbReference>
<keyword evidence="1" id="KW-0547">Nucleotide-binding</keyword>
<evidence type="ECO:0000256" key="1">
    <source>
        <dbReference type="ARBA" id="ARBA00022741"/>
    </source>
</evidence>
<dbReference type="GO" id="GO:0016887">
    <property type="term" value="F:ATP hydrolysis activity"/>
    <property type="evidence" value="ECO:0007669"/>
    <property type="project" value="InterPro"/>
</dbReference>
<organism evidence="4 5">
    <name type="scientific">Loktanella salsilacus</name>
    <dbReference type="NCBI Taxonomy" id="195913"/>
    <lineage>
        <taxon>Bacteria</taxon>
        <taxon>Pseudomonadati</taxon>
        <taxon>Pseudomonadota</taxon>
        <taxon>Alphaproteobacteria</taxon>
        <taxon>Rhodobacterales</taxon>
        <taxon>Roseobacteraceae</taxon>
        <taxon>Loktanella</taxon>
    </lineage>
</organism>